<organism evidence="3 4">
    <name type="scientific">Prymnesium parvum</name>
    <name type="common">Toxic golden alga</name>
    <dbReference type="NCBI Taxonomy" id="97485"/>
    <lineage>
        <taxon>Eukaryota</taxon>
        <taxon>Haptista</taxon>
        <taxon>Haptophyta</taxon>
        <taxon>Prymnesiophyceae</taxon>
        <taxon>Prymnesiales</taxon>
        <taxon>Prymnesiaceae</taxon>
        <taxon>Prymnesium</taxon>
    </lineage>
</organism>
<reference evidence="3 4" key="1">
    <citation type="journal article" date="2024" name="Science">
        <title>Giant polyketide synthase enzymes in the biosynthesis of giant marine polyether toxins.</title>
        <authorList>
            <person name="Fallon T.R."/>
            <person name="Shende V.V."/>
            <person name="Wierzbicki I.H."/>
            <person name="Pendleton A.L."/>
            <person name="Watervoot N.F."/>
            <person name="Auber R.P."/>
            <person name="Gonzalez D.J."/>
            <person name="Wisecaver J.H."/>
            <person name="Moore B.S."/>
        </authorList>
    </citation>
    <scope>NUCLEOTIDE SEQUENCE [LARGE SCALE GENOMIC DNA]</scope>
    <source>
        <strain evidence="3 4">12B1</strain>
    </source>
</reference>
<dbReference type="SUPFAM" id="SSF103473">
    <property type="entry name" value="MFS general substrate transporter"/>
    <property type="match status" value="1"/>
</dbReference>
<feature type="transmembrane region" description="Helical" evidence="2">
    <location>
        <begin position="328"/>
        <end position="356"/>
    </location>
</feature>
<feature type="transmembrane region" description="Helical" evidence="2">
    <location>
        <begin position="368"/>
        <end position="386"/>
    </location>
</feature>
<keyword evidence="2" id="KW-0812">Transmembrane</keyword>
<dbReference type="AlphaFoldDB" id="A0AB34JAG8"/>
<evidence type="ECO:0000256" key="1">
    <source>
        <dbReference type="SAM" id="MobiDB-lite"/>
    </source>
</evidence>
<keyword evidence="2" id="KW-1133">Transmembrane helix</keyword>
<feature type="transmembrane region" description="Helical" evidence="2">
    <location>
        <begin position="101"/>
        <end position="121"/>
    </location>
</feature>
<evidence type="ECO:0000313" key="4">
    <source>
        <dbReference type="Proteomes" id="UP001515480"/>
    </source>
</evidence>
<feature type="region of interest" description="Disordered" evidence="1">
    <location>
        <begin position="198"/>
        <end position="228"/>
    </location>
</feature>
<dbReference type="PANTHER" id="PTHR23534">
    <property type="entry name" value="MFS PERMEASE"/>
    <property type="match status" value="1"/>
</dbReference>
<comment type="caution">
    <text evidence="3">The sequence shown here is derived from an EMBL/GenBank/DDBJ whole genome shotgun (WGS) entry which is preliminary data.</text>
</comment>
<dbReference type="Pfam" id="PF07690">
    <property type="entry name" value="MFS_1"/>
    <property type="match status" value="2"/>
</dbReference>
<dbReference type="EMBL" id="JBGBPQ010000011">
    <property type="protein sequence ID" value="KAL1515596.1"/>
    <property type="molecule type" value="Genomic_DNA"/>
</dbReference>
<dbReference type="Gene3D" id="1.20.1250.20">
    <property type="entry name" value="MFS general substrate transporter like domains"/>
    <property type="match status" value="1"/>
</dbReference>
<feature type="transmembrane region" description="Helical" evidence="2">
    <location>
        <begin position="304"/>
        <end position="322"/>
    </location>
</feature>
<dbReference type="InterPro" id="IPR036259">
    <property type="entry name" value="MFS_trans_sf"/>
</dbReference>
<proteinExistence type="predicted"/>
<feature type="transmembrane region" description="Helical" evidence="2">
    <location>
        <begin position="392"/>
        <end position="411"/>
    </location>
</feature>
<feature type="transmembrane region" description="Helical" evidence="2">
    <location>
        <begin position="274"/>
        <end position="292"/>
    </location>
</feature>
<dbReference type="PANTHER" id="PTHR23534:SF1">
    <property type="entry name" value="MAJOR FACILITATOR SUPERFAMILY PROTEIN"/>
    <property type="match status" value="1"/>
</dbReference>
<dbReference type="GO" id="GO:0022857">
    <property type="term" value="F:transmembrane transporter activity"/>
    <property type="evidence" value="ECO:0007669"/>
    <property type="project" value="InterPro"/>
</dbReference>
<feature type="transmembrane region" description="Helical" evidence="2">
    <location>
        <begin position="73"/>
        <end position="95"/>
    </location>
</feature>
<evidence type="ECO:0000256" key="2">
    <source>
        <dbReference type="SAM" id="Phobius"/>
    </source>
</evidence>
<protein>
    <recommendedName>
        <fullName evidence="5">Major facilitator superfamily (MFS) profile domain-containing protein</fullName>
    </recommendedName>
</protein>
<keyword evidence="2" id="KW-0472">Membrane</keyword>
<evidence type="ECO:0000313" key="3">
    <source>
        <dbReference type="EMBL" id="KAL1515596.1"/>
    </source>
</evidence>
<name>A0AB34JAG8_PRYPA</name>
<feature type="transmembrane region" description="Helical" evidence="2">
    <location>
        <begin position="240"/>
        <end position="262"/>
    </location>
</feature>
<feature type="transmembrane region" description="Helical" evidence="2">
    <location>
        <begin position="43"/>
        <end position="66"/>
    </location>
</feature>
<evidence type="ECO:0008006" key="5">
    <source>
        <dbReference type="Google" id="ProtNLM"/>
    </source>
</evidence>
<accession>A0AB34JAG8</accession>
<dbReference type="InterPro" id="IPR011701">
    <property type="entry name" value="MFS"/>
</dbReference>
<sequence length="492" mass="51087">MERLEAVNLTLLALCWACSLSSSTLLTAIGPLASRAVGASDAIAPFAVALFLLGAALVSVPSAPLFTRCGRKAGFLVGCTFNLIAGAVGVTGCLVDSLACVFAACFLSGVSQGLAQFYRFAAMEVCAPSRKPFAVTLVLSGGVIAAFAGPSLARLRFSASDEARFKYVGSFAAVGCLGLLNAVLSGAVRFTPAASTTDTRERLLPDGDGAECTSTRESQAPPPPPPPPPLLELMLTPRCIGAMSAAAIAHSSMVMLMSPLTIVMGNDGIHEDHSTLALEIHFACMFGPGFVTGRLIQRFGPPRVALLGVGVFAAAAATMLAGSELWNFIVGMAFCGVAWNLCFSSGTVLLSSCYTPQDAPRVQGANDFVIFFLAGSGSFCSGYINAALGWSTLNYIVLGLMAVMLATVFGVSRFPSEPVTPSNAADEGDPHFPRDPSVLSQASVASNASQRMRSSYMSEAVFIPDTQVAKAAEEEEAGLRSAFNSQSDLPRV</sequence>
<dbReference type="Proteomes" id="UP001515480">
    <property type="component" value="Unassembled WGS sequence"/>
</dbReference>
<gene>
    <name evidence="3" type="ORF">AB1Y20_002216</name>
</gene>
<feature type="transmembrane region" description="Helical" evidence="2">
    <location>
        <begin position="165"/>
        <end position="184"/>
    </location>
</feature>
<feature type="transmembrane region" description="Helical" evidence="2">
    <location>
        <begin position="133"/>
        <end position="153"/>
    </location>
</feature>
<keyword evidence="4" id="KW-1185">Reference proteome</keyword>